<proteinExistence type="predicted"/>
<dbReference type="EMBL" id="BGZK01002345">
    <property type="protein sequence ID" value="GBP93164.1"/>
    <property type="molecule type" value="Genomic_DNA"/>
</dbReference>
<name>A0A4C2A1L9_EUMVA</name>
<gene>
    <name evidence="1" type="ORF">EVAR_87115_1</name>
</gene>
<reference evidence="1 2" key="1">
    <citation type="journal article" date="2019" name="Commun. Biol.">
        <title>The bagworm genome reveals a unique fibroin gene that provides high tensile strength.</title>
        <authorList>
            <person name="Kono N."/>
            <person name="Nakamura H."/>
            <person name="Ohtoshi R."/>
            <person name="Tomita M."/>
            <person name="Numata K."/>
            <person name="Arakawa K."/>
        </authorList>
    </citation>
    <scope>NUCLEOTIDE SEQUENCE [LARGE SCALE GENOMIC DNA]</scope>
</reference>
<dbReference type="AlphaFoldDB" id="A0A4C2A1L9"/>
<accession>A0A4C2A1L9</accession>
<keyword evidence="2" id="KW-1185">Reference proteome</keyword>
<evidence type="ECO:0000313" key="1">
    <source>
        <dbReference type="EMBL" id="GBP93164.1"/>
    </source>
</evidence>
<comment type="caution">
    <text evidence="1">The sequence shown here is derived from an EMBL/GenBank/DDBJ whole genome shotgun (WGS) entry which is preliminary data.</text>
</comment>
<protein>
    <submittedName>
        <fullName evidence="1">Uncharacterized protein</fullName>
    </submittedName>
</protein>
<evidence type="ECO:0000313" key="2">
    <source>
        <dbReference type="Proteomes" id="UP000299102"/>
    </source>
</evidence>
<dbReference type="Proteomes" id="UP000299102">
    <property type="component" value="Unassembled WGS sequence"/>
</dbReference>
<sequence length="118" mass="13217">MDLCNQCVAGLLGRNRLSDGGRVNLCWEKMVREEGVADGKKLGHRNSHTLNEKQQWRRLLRVYILYDFHRTQYPQQFRHISDSGPGFAVGAAPDSLEAARAQLPHRLITSSAGAALAF</sequence>
<organism evidence="1 2">
    <name type="scientific">Eumeta variegata</name>
    <name type="common">Bagworm moth</name>
    <name type="synonym">Eumeta japonica</name>
    <dbReference type="NCBI Taxonomy" id="151549"/>
    <lineage>
        <taxon>Eukaryota</taxon>
        <taxon>Metazoa</taxon>
        <taxon>Ecdysozoa</taxon>
        <taxon>Arthropoda</taxon>
        <taxon>Hexapoda</taxon>
        <taxon>Insecta</taxon>
        <taxon>Pterygota</taxon>
        <taxon>Neoptera</taxon>
        <taxon>Endopterygota</taxon>
        <taxon>Lepidoptera</taxon>
        <taxon>Glossata</taxon>
        <taxon>Ditrysia</taxon>
        <taxon>Tineoidea</taxon>
        <taxon>Psychidae</taxon>
        <taxon>Oiketicinae</taxon>
        <taxon>Eumeta</taxon>
    </lineage>
</organism>